<dbReference type="RefSeq" id="WP_254757839.1">
    <property type="nucleotide sequence ID" value="NZ_JANCLT010000002.1"/>
</dbReference>
<dbReference type="Proteomes" id="UP001156102">
    <property type="component" value="Unassembled WGS sequence"/>
</dbReference>
<evidence type="ECO:0000313" key="11">
    <source>
        <dbReference type="Proteomes" id="UP001156102"/>
    </source>
</evidence>
<organism evidence="10 11">
    <name type="scientific">Ectobacillus ponti</name>
    <dbReference type="NCBI Taxonomy" id="2961894"/>
    <lineage>
        <taxon>Bacteria</taxon>
        <taxon>Bacillati</taxon>
        <taxon>Bacillota</taxon>
        <taxon>Bacilli</taxon>
        <taxon>Bacillales</taxon>
        <taxon>Bacillaceae</taxon>
        <taxon>Ectobacillus</taxon>
    </lineage>
</organism>
<dbReference type="Pfam" id="PF00746">
    <property type="entry name" value="Gram_pos_anchor"/>
    <property type="match status" value="1"/>
</dbReference>
<keyword evidence="7" id="KW-1133">Transmembrane helix</keyword>
<gene>
    <name evidence="10" type="ORF">NK662_05195</name>
</gene>
<sequence>MLKRTVSICLAMSLVTGNVAMAEEGPAASNPVQGEQQSQEQNVHGDMAQEQTNAEGKPATEQQQSAEMGNDQTQASKNAEQTQAAGTTVNQTQAANNGTEVKQTQTATADVDRQQSYEETGSAQQGQNTKVEANQDQVLAANGEASATQGQDVTVDTSQSQKVLVGDAEKGQEQGAQVVSEQDQYAKVAKDSESSVKMNQGTTVTSSQKQQLPEGQAQETAATNVQTQDLQTKGTSELGQNQSVDAKQTGDQQGAVAVATKNVLTIFERATKLFVSFLQDITIGDYKETIVREYELKSDELSRSQVETVTYEWGTVTAANCGRVQKNTENSIQANIISFISVTFGLETKPVLQPCGQETVDPKPEQPKPEQPKPEAPKTIPAPVPQVLDTVITAPPVATPTVQANKLPDTATNDLNLILLGLGLAAGGSLLYFGQRRKSKA</sequence>
<dbReference type="NCBIfam" id="TIGR01167">
    <property type="entry name" value="LPXTG_anchor"/>
    <property type="match status" value="1"/>
</dbReference>
<name>A0AA41X2V3_9BACI</name>
<dbReference type="AlphaFoldDB" id="A0AA41X2V3"/>
<feature type="region of interest" description="Disordered" evidence="6">
    <location>
        <begin position="356"/>
        <end position="382"/>
    </location>
</feature>
<evidence type="ECO:0000313" key="10">
    <source>
        <dbReference type="EMBL" id="MCP8967934.1"/>
    </source>
</evidence>
<keyword evidence="2" id="KW-0134">Cell wall</keyword>
<evidence type="ECO:0000256" key="2">
    <source>
        <dbReference type="ARBA" id="ARBA00022512"/>
    </source>
</evidence>
<protein>
    <submittedName>
        <fullName evidence="10">LPXTG cell wall anchor domain-containing protein</fullName>
    </submittedName>
</protein>
<reference evidence="10" key="1">
    <citation type="submission" date="2022-07" db="EMBL/GenBank/DDBJ databases">
        <authorList>
            <person name="Li W.-J."/>
            <person name="Deng Q.-Q."/>
        </authorList>
    </citation>
    <scope>NUCLEOTIDE SEQUENCE</scope>
    <source>
        <strain evidence="10">SYSU M60031</strain>
    </source>
</reference>
<feature type="signal peptide" evidence="8">
    <location>
        <begin position="1"/>
        <end position="22"/>
    </location>
</feature>
<keyword evidence="7" id="KW-0472">Membrane</keyword>
<feature type="region of interest" description="Disordered" evidence="6">
    <location>
        <begin position="189"/>
        <end position="251"/>
    </location>
</feature>
<dbReference type="InterPro" id="IPR019931">
    <property type="entry name" value="LPXTG_anchor"/>
</dbReference>
<accession>A0AA41X2V3</accession>
<dbReference type="PROSITE" id="PS50847">
    <property type="entry name" value="GRAM_POS_ANCHORING"/>
    <property type="match status" value="1"/>
</dbReference>
<evidence type="ECO:0000256" key="6">
    <source>
        <dbReference type="SAM" id="MobiDB-lite"/>
    </source>
</evidence>
<comment type="caution">
    <text evidence="10">The sequence shown here is derived from an EMBL/GenBank/DDBJ whole genome shotgun (WGS) entry which is preliminary data.</text>
</comment>
<evidence type="ECO:0000259" key="9">
    <source>
        <dbReference type="PROSITE" id="PS50847"/>
    </source>
</evidence>
<keyword evidence="7" id="KW-0812">Transmembrane</keyword>
<proteinExistence type="predicted"/>
<feature type="compositionally biased region" description="Polar residues" evidence="6">
    <location>
        <begin position="195"/>
        <end position="251"/>
    </location>
</feature>
<keyword evidence="4 8" id="KW-0732">Signal</keyword>
<evidence type="ECO:0000256" key="4">
    <source>
        <dbReference type="ARBA" id="ARBA00022729"/>
    </source>
</evidence>
<feature type="transmembrane region" description="Helical" evidence="7">
    <location>
        <begin position="415"/>
        <end position="433"/>
    </location>
</feature>
<keyword evidence="3" id="KW-0964">Secreted</keyword>
<feature type="domain" description="Gram-positive cocci surface proteins LPxTG" evidence="9">
    <location>
        <begin position="407"/>
        <end position="441"/>
    </location>
</feature>
<feature type="compositionally biased region" description="Polar residues" evidence="6">
    <location>
        <begin position="49"/>
        <end position="108"/>
    </location>
</feature>
<evidence type="ECO:0000256" key="8">
    <source>
        <dbReference type="SAM" id="SignalP"/>
    </source>
</evidence>
<evidence type="ECO:0000256" key="1">
    <source>
        <dbReference type="ARBA" id="ARBA00004168"/>
    </source>
</evidence>
<comment type="subcellular location">
    <subcellularLocation>
        <location evidence="1">Secreted</location>
        <location evidence="1">Cell wall</location>
        <topology evidence="1">Peptidoglycan-anchor</topology>
    </subcellularLocation>
</comment>
<evidence type="ECO:0000256" key="3">
    <source>
        <dbReference type="ARBA" id="ARBA00022525"/>
    </source>
</evidence>
<keyword evidence="5" id="KW-0572">Peptidoglycan-anchor</keyword>
<evidence type="ECO:0000256" key="7">
    <source>
        <dbReference type="SAM" id="Phobius"/>
    </source>
</evidence>
<feature type="compositionally biased region" description="Polar residues" evidence="6">
    <location>
        <begin position="117"/>
        <end position="130"/>
    </location>
</feature>
<feature type="compositionally biased region" description="Basic and acidic residues" evidence="6">
    <location>
        <begin position="360"/>
        <end position="376"/>
    </location>
</feature>
<feature type="chain" id="PRO_5041309019" evidence="8">
    <location>
        <begin position="23"/>
        <end position="441"/>
    </location>
</feature>
<keyword evidence="11" id="KW-1185">Reference proteome</keyword>
<feature type="compositionally biased region" description="Polar residues" evidence="6">
    <location>
        <begin position="30"/>
        <end position="42"/>
    </location>
</feature>
<dbReference type="EMBL" id="JANCLT010000002">
    <property type="protein sequence ID" value="MCP8967934.1"/>
    <property type="molecule type" value="Genomic_DNA"/>
</dbReference>
<feature type="region of interest" description="Disordered" evidence="6">
    <location>
        <begin position="25"/>
        <end position="130"/>
    </location>
</feature>
<evidence type="ECO:0000256" key="5">
    <source>
        <dbReference type="ARBA" id="ARBA00023088"/>
    </source>
</evidence>